<dbReference type="Gene3D" id="1.10.10.2910">
    <property type="match status" value="1"/>
</dbReference>
<evidence type="ECO:0000313" key="3">
    <source>
        <dbReference type="EMBL" id="AYD88906.1"/>
    </source>
</evidence>
<evidence type="ECO:0000259" key="2">
    <source>
        <dbReference type="PROSITE" id="PS50943"/>
    </source>
</evidence>
<feature type="domain" description="HTH cro/C1-type" evidence="2">
    <location>
        <begin position="26"/>
        <end position="67"/>
    </location>
</feature>
<dbReference type="InterPro" id="IPR010359">
    <property type="entry name" value="IrrE_HExxH"/>
</dbReference>
<evidence type="ECO:0000256" key="1">
    <source>
        <dbReference type="ARBA" id="ARBA00007227"/>
    </source>
</evidence>
<comment type="similarity">
    <text evidence="1">Belongs to the short-chain fatty acyl-CoA assimilation regulator (ScfR) family.</text>
</comment>
<dbReference type="InterPro" id="IPR010982">
    <property type="entry name" value="Lambda_DNA-bd_dom_sf"/>
</dbReference>
<name>A0ABM6Z0X8_9ACTO</name>
<dbReference type="CDD" id="cd00093">
    <property type="entry name" value="HTH_XRE"/>
    <property type="match status" value="1"/>
</dbReference>
<evidence type="ECO:0000313" key="4">
    <source>
        <dbReference type="Proteomes" id="UP000273001"/>
    </source>
</evidence>
<organism evidence="3 4">
    <name type="scientific">Actinomyces lilanjuaniae</name>
    <dbReference type="NCBI Taxonomy" id="2321394"/>
    <lineage>
        <taxon>Bacteria</taxon>
        <taxon>Bacillati</taxon>
        <taxon>Actinomycetota</taxon>
        <taxon>Actinomycetes</taxon>
        <taxon>Actinomycetales</taxon>
        <taxon>Actinomycetaceae</taxon>
        <taxon>Actinomyces</taxon>
    </lineage>
</organism>
<dbReference type="InterPro" id="IPR052345">
    <property type="entry name" value="Rad_response_metalloprotease"/>
</dbReference>
<dbReference type="Proteomes" id="UP000273001">
    <property type="component" value="Chromosome"/>
</dbReference>
<keyword evidence="4" id="KW-1185">Reference proteome</keyword>
<reference evidence="3 4" key="1">
    <citation type="submission" date="2018-09" db="EMBL/GenBank/DDBJ databases">
        <authorList>
            <person name="Li J."/>
        </authorList>
    </citation>
    <scope>NUCLEOTIDE SEQUENCE [LARGE SCALE GENOMIC DNA]</scope>
    <source>
        <strain evidence="3 4">2129</strain>
    </source>
</reference>
<dbReference type="RefSeq" id="WP_120203117.1">
    <property type="nucleotide sequence ID" value="NZ_CP032514.1"/>
</dbReference>
<dbReference type="Gene3D" id="1.10.260.40">
    <property type="entry name" value="lambda repressor-like DNA-binding domains"/>
    <property type="match status" value="1"/>
</dbReference>
<dbReference type="PANTHER" id="PTHR43236">
    <property type="entry name" value="ANTITOXIN HIGA1"/>
    <property type="match status" value="1"/>
</dbReference>
<dbReference type="SUPFAM" id="SSF47413">
    <property type="entry name" value="lambda repressor-like DNA-binding domains"/>
    <property type="match status" value="1"/>
</dbReference>
<proteinExistence type="inferred from homology"/>
<protein>
    <submittedName>
        <fullName evidence="3">ImmA/IrrE family metallo-endopeptidase</fullName>
    </submittedName>
</protein>
<dbReference type="Pfam" id="PF06114">
    <property type="entry name" value="Peptidase_M78"/>
    <property type="match status" value="1"/>
</dbReference>
<dbReference type="PANTHER" id="PTHR43236:SF2">
    <property type="entry name" value="BLL0069 PROTEIN"/>
    <property type="match status" value="1"/>
</dbReference>
<dbReference type="EMBL" id="CP032514">
    <property type="protein sequence ID" value="AYD88906.1"/>
    <property type="molecule type" value="Genomic_DNA"/>
</dbReference>
<gene>
    <name evidence="3" type="ORF">D5R93_00440</name>
</gene>
<dbReference type="InterPro" id="IPR001387">
    <property type="entry name" value="Cro/C1-type_HTH"/>
</dbReference>
<dbReference type="PROSITE" id="PS50943">
    <property type="entry name" value="HTH_CROC1"/>
    <property type="match status" value="1"/>
</dbReference>
<sequence length="378" mass="41913">MPPARAPINGATLRWAREVALVGKDELARAASINEHRVTEFENGDTRPTLKQLEAIAKKLDRTPAFFFTEPPAEPDVPEAVDFRSGNGEPPPSHLAREMRRAEQHRETVIDLEGTPPSPALVEPINRHNATARARELRGLLDLSESSTPPGNGDTQTLGFWRTLLERHGYLVFQTTRVQLGVFRGLSIHHDVLPIILLNGADSNNGKVFTLFHEVAHLANRTSGMCALDDDVNEEAVANMFAANFLMPDAQVSRLASTVSGTATERAEEIAKALKVSSLAAGVRLRTLDLITDEELESVRRDSDRRWAQARESQKKSPGGPPSWQIRYRNLGPGYVGTIAHALEDERVDLLDASHLLYARVPDVQRMIDEYYRTEALT</sequence>
<accession>A0ABM6Z0X8</accession>